<protein>
    <submittedName>
        <fullName evidence="1">Uncharacterized protein</fullName>
    </submittedName>
</protein>
<proteinExistence type="predicted"/>
<reference evidence="1" key="1">
    <citation type="journal article" date="2015" name="Nature">
        <title>Complex archaea that bridge the gap between prokaryotes and eukaryotes.</title>
        <authorList>
            <person name="Spang A."/>
            <person name="Saw J.H."/>
            <person name="Jorgensen S.L."/>
            <person name="Zaremba-Niedzwiedzka K."/>
            <person name="Martijn J."/>
            <person name="Lind A.E."/>
            <person name="van Eijk R."/>
            <person name="Schleper C."/>
            <person name="Guy L."/>
            <person name="Ettema T.J."/>
        </authorList>
    </citation>
    <scope>NUCLEOTIDE SEQUENCE</scope>
</reference>
<accession>A0A0F8Z1V0</accession>
<name>A0A0F8Z1V0_9ZZZZ</name>
<sequence length="80" mass="9071">VVGGSVMPSVIPIRDARRILRAAGFWIRNNSKHEQWVDDEGRIIGLPHKPVGGVLYGYMAQAIRRIERGDRPAKDRTQHE</sequence>
<evidence type="ECO:0000313" key="1">
    <source>
        <dbReference type="EMBL" id="KKK54116.1"/>
    </source>
</evidence>
<dbReference type="EMBL" id="LAZR01066162">
    <property type="protein sequence ID" value="KKK54116.1"/>
    <property type="molecule type" value="Genomic_DNA"/>
</dbReference>
<feature type="non-terminal residue" evidence="1">
    <location>
        <position position="1"/>
    </location>
</feature>
<organism evidence="1">
    <name type="scientific">marine sediment metagenome</name>
    <dbReference type="NCBI Taxonomy" id="412755"/>
    <lineage>
        <taxon>unclassified sequences</taxon>
        <taxon>metagenomes</taxon>
        <taxon>ecological metagenomes</taxon>
    </lineage>
</organism>
<dbReference type="AlphaFoldDB" id="A0A0F8Z1V0"/>
<comment type="caution">
    <text evidence="1">The sequence shown here is derived from an EMBL/GenBank/DDBJ whole genome shotgun (WGS) entry which is preliminary data.</text>
</comment>
<gene>
    <name evidence="1" type="ORF">LCGC14_3087960</name>
</gene>